<accession>A0A232FA12</accession>
<dbReference type="AlphaFoldDB" id="A0A232FA12"/>
<comment type="caution">
    <text evidence="2">The sequence shown here is derived from an EMBL/GenBank/DDBJ whole genome shotgun (WGS) entry which is preliminary data.</text>
</comment>
<protein>
    <submittedName>
        <fullName evidence="2">Uncharacterized protein</fullName>
    </submittedName>
</protein>
<reference evidence="2 3" key="1">
    <citation type="journal article" date="2017" name="Curr. Biol.">
        <title>The Evolution of Venom by Co-option of Single-Copy Genes.</title>
        <authorList>
            <person name="Martinson E.O."/>
            <person name="Mrinalini"/>
            <person name="Kelkar Y.D."/>
            <person name="Chang C.H."/>
            <person name="Werren J.H."/>
        </authorList>
    </citation>
    <scope>NUCLEOTIDE SEQUENCE [LARGE SCALE GENOMIC DNA]</scope>
    <source>
        <strain evidence="2 3">Alberta</strain>
        <tissue evidence="2">Whole body</tissue>
    </source>
</reference>
<gene>
    <name evidence="2" type="ORF">TSAR_015337</name>
</gene>
<proteinExistence type="predicted"/>
<sequence length="108" mass="12120">MIGEKVERSRDECEMSIASKVKRSLAGVEQGVVDDRHQDEGRWKRKRAEWAMMGMSPDEAQCACALSIFVESAEHSYAVTSSIDRKSIPGRGSHAPEENERDRKLALL</sequence>
<feature type="region of interest" description="Disordered" evidence="1">
    <location>
        <begin position="85"/>
        <end position="108"/>
    </location>
</feature>
<dbReference type="Proteomes" id="UP000215335">
    <property type="component" value="Unassembled WGS sequence"/>
</dbReference>
<evidence type="ECO:0000313" key="2">
    <source>
        <dbReference type="EMBL" id="OXU27310.1"/>
    </source>
</evidence>
<feature type="compositionally biased region" description="Basic and acidic residues" evidence="1">
    <location>
        <begin position="94"/>
        <end position="108"/>
    </location>
</feature>
<name>A0A232FA12_9HYME</name>
<evidence type="ECO:0000313" key="3">
    <source>
        <dbReference type="Proteomes" id="UP000215335"/>
    </source>
</evidence>
<evidence type="ECO:0000256" key="1">
    <source>
        <dbReference type="SAM" id="MobiDB-lite"/>
    </source>
</evidence>
<organism evidence="2 3">
    <name type="scientific">Trichomalopsis sarcophagae</name>
    <dbReference type="NCBI Taxonomy" id="543379"/>
    <lineage>
        <taxon>Eukaryota</taxon>
        <taxon>Metazoa</taxon>
        <taxon>Ecdysozoa</taxon>
        <taxon>Arthropoda</taxon>
        <taxon>Hexapoda</taxon>
        <taxon>Insecta</taxon>
        <taxon>Pterygota</taxon>
        <taxon>Neoptera</taxon>
        <taxon>Endopterygota</taxon>
        <taxon>Hymenoptera</taxon>
        <taxon>Apocrita</taxon>
        <taxon>Proctotrupomorpha</taxon>
        <taxon>Chalcidoidea</taxon>
        <taxon>Pteromalidae</taxon>
        <taxon>Pteromalinae</taxon>
        <taxon>Trichomalopsis</taxon>
    </lineage>
</organism>
<keyword evidence="3" id="KW-1185">Reference proteome</keyword>
<dbReference type="EMBL" id="NNAY01000629">
    <property type="protein sequence ID" value="OXU27310.1"/>
    <property type="molecule type" value="Genomic_DNA"/>
</dbReference>